<keyword evidence="3 5" id="KW-1133">Transmembrane helix</keyword>
<evidence type="ECO:0000256" key="1">
    <source>
        <dbReference type="ARBA" id="ARBA00004651"/>
    </source>
</evidence>
<gene>
    <name evidence="7" type="ORF">ABLG96_09695</name>
</gene>
<dbReference type="GO" id="GO:0022857">
    <property type="term" value="F:transmembrane transporter activity"/>
    <property type="evidence" value="ECO:0007669"/>
    <property type="project" value="InterPro"/>
</dbReference>
<dbReference type="GO" id="GO:0005886">
    <property type="term" value="C:plasma membrane"/>
    <property type="evidence" value="ECO:0007669"/>
    <property type="project" value="UniProtKB-SubCell"/>
</dbReference>
<evidence type="ECO:0000256" key="3">
    <source>
        <dbReference type="ARBA" id="ARBA00022989"/>
    </source>
</evidence>
<comment type="subcellular location">
    <subcellularLocation>
        <location evidence="1">Cell membrane</location>
        <topology evidence="1">Multi-pass membrane protein</topology>
    </subcellularLocation>
</comment>
<dbReference type="AlphaFoldDB" id="A0AAU8DTH6"/>
<protein>
    <submittedName>
        <fullName evidence="7">MFS transporter</fullName>
    </submittedName>
</protein>
<dbReference type="PANTHER" id="PTHR23534:SF1">
    <property type="entry name" value="MAJOR FACILITATOR SUPERFAMILY PROTEIN"/>
    <property type="match status" value="1"/>
</dbReference>
<dbReference type="InterPro" id="IPR011701">
    <property type="entry name" value="MFS"/>
</dbReference>
<organism evidence="7">
    <name type="scientific">Nakamurella sp. A5-74</name>
    <dbReference type="NCBI Taxonomy" id="3158264"/>
    <lineage>
        <taxon>Bacteria</taxon>
        <taxon>Bacillati</taxon>
        <taxon>Actinomycetota</taxon>
        <taxon>Actinomycetes</taxon>
        <taxon>Nakamurellales</taxon>
        <taxon>Nakamurellaceae</taxon>
        <taxon>Nakamurella</taxon>
    </lineage>
</organism>
<proteinExistence type="predicted"/>
<feature type="transmembrane region" description="Helical" evidence="5">
    <location>
        <begin position="150"/>
        <end position="168"/>
    </location>
</feature>
<keyword evidence="4 5" id="KW-0472">Membrane</keyword>
<evidence type="ECO:0000259" key="6">
    <source>
        <dbReference type="PROSITE" id="PS50850"/>
    </source>
</evidence>
<dbReference type="Pfam" id="PF07690">
    <property type="entry name" value="MFS_1"/>
    <property type="match status" value="1"/>
</dbReference>
<dbReference type="InterPro" id="IPR020846">
    <property type="entry name" value="MFS_dom"/>
</dbReference>
<evidence type="ECO:0000256" key="5">
    <source>
        <dbReference type="SAM" id="Phobius"/>
    </source>
</evidence>
<feature type="domain" description="Major facilitator superfamily (MFS) profile" evidence="6">
    <location>
        <begin position="19"/>
        <end position="424"/>
    </location>
</feature>
<dbReference type="SUPFAM" id="SSF103473">
    <property type="entry name" value="MFS general substrate transporter"/>
    <property type="match status" value="1"/>
</dbReference>
<evidence type="ECO:0000313" key="7">
    <source>
        <dbReference type="EMBL" id="XCG65518.1"/>
    </source>
</evidence>
<feature type="transmembrane region" description="Helical" evidence="5">
    <location>
        <begin position="57"/>
        <end position="78"/>
    </location>
</feature>
<reference evidence="7" key="1">
    <citation type="submission" date="2024-05" db="EMBL/GenBank/DDBJ databases">
        <authorList>
            <person name="Cai S.Y."/>
            <person name="Jin L.M."/>
            <person name="Li H.R."/>
        </authorList>
    </citation>
    <scope>NUCLEOTIDE SEQUENCE</scope>
    <source>
        <strain evidence="7">A5-74</strain>
    </source>
</reference>
<dbReference type="Gene3D" id="1.20.1250.20">
    <property type="entry name" value="MFS general substrate transporter like domains"/>
    <property type="match status" value="1"/>
</dbReference>
<sequence length="427" mass="43008">MTDRLWQREPEVVDARRSTLAILAASQIFGGIGFGAGLSVGILLAEEVTSSEGWAGLARTSTTIGAALLAIPLAAVAIRAGRRAALGGGWVLAALGSALLVLAAQPVGHQVATVALVAGMTLAGAGSAVSLQSRFAATDLAEPTRRSRDLSLIVWATTVGSVLGPNLGTPGEALSRALGIAPFAGPFVIATVMQLVAAGLLFSLRVDPLTLARRFTTIVGAVPTRPRLRQTLHTAWSVPSSRLALIAICAAHTVMVSVMTMTPVHLEHHGFGVTVVGVTISLHVLGMYGLSPVWGAAADRFGRATLLTTGAVVLLCAAAVAGWSGGAAVPVTIGLVLIGLGWSIVMIAASTLLTEAHAEADRARVQGLSDAAMNACAAIGAAGSGPLLGLIGFGGLNLIAAFVVVAAVVLAASTGSLRAVRRAPLLG</sequence>
<feature type="transmembrane region" description="Helical" evidence="5">
    <location>
        <begin position="110"/>
        <end position="129"/>
    </location>
</feature>
<accession>A0AAU8DTH6</accession>
<evidence type="ECO:0000256" key="2">
    <source>
        <dbReference type="ARBA" id="ARBA00022692"/>
    </source>
</evidence>
<dbReference type="PANTHER" id="PTHR23534">
    <property type="entry name" value="MFS PERMEASE"/>
    <property type="match status" value="1"/>
</dbReference>
<dbReference type="EMBL" id="CP159218">
    <property type="protein sequence ID" value="XCG65518.1"/>
    <property type="molecule type" value="Genomic_DNA"/>
</dbReference>
<feature type="transmembrane region" description="Helical" evidence="5">
    <location>
        <begin position="301"/>
        <end position="321"/>
    </location>
</feature>
<feature type="transmembrane region" description="Helical" evidence="5">
    <location>
        <begin position="327"/>
        <end position="350"/>
    </location>
</feature>
<dbReference type="RefSeq" id="WP_353651123.1">
    <property type="nucleotide sequence ID" value="NZ_CP159218.1"/>
</dbReference>
<feature type="transmembrane region" description="Helical" evidence="5">
    <location>
        <begin position="180"/>
        <end position="204"/>
    </location>
</feature>
<feature type="transmembrane region" description="Helical" evidence="5">
    <location>
        <begin position="371"/>
        <end position="393"/>
    </location>
</feature>
<name>A0AAU8DTH6_9ACTN</name>
<dbReference type="InterPro" id="IPR036259">
    <property type="entry name" value="MFS_trans_sf"/>
</dbReference>
<feature type="transmembrane region" description="Helical" evidence="5">
    <location>
        <begin position="270"/>
        <end position="289"/>
    </location>
</feature>
<dbReference type="PROSITE" id="PS50850">
    <property type="entry name" value="MFS"/>
    <property type="match status" value="1"/>
</dbReference>
<feature type="transmembrane region" description="Helical" evidence="5">
    <location>
        <begin position="85"/>
        <end position="104"/>
    </location>
</feature>
<keyword evidence="2 5" id="KW-0812">Transmembrane</keyword>
<feature type="transmembrane region" description="Helical" evidence="5">
    <location>
        <begin position="399"/>
        <end position="420"/>
    </location>
</feature>
<feature type="transmembrane region" description="Helical" evidence="5">
    <location>
        <begin position="243"/>
        <end position="264"/>
    </location>
</feature>
<feature type="transmembrane region" description="Helical" evidence="5">
    <location>
        <begin position="20"/>
        <end position="45"/>
    </location>
</feature>
<evidence type="ECO:0000256" key="4">
    <source>
        <dbReference type="ARBA" id="ARBA00023136"/>
    </source>
</evidence>